<dbReference type="SUPFAM" id="SSF103473">
    <property type="entry name" value="MFS general substrate transporter"/>
    <property type="match status" value="1"/>
</dbReference>
<dbReference type="Proteomes" id="UP000658642">
    <property type="component" value="Unassembled WGS sequence"/>
</dbReference>
<evidence type="ECO:0000313" key="3">
    <source>
        <dbReference type="EMBL" id="NXY20703.1"/>
    </source>
</evidence>
<feature type="transmembrane region" description="Helical" evidence="2">
    <location>
        <begin position="69"/>
        <end position="91"/>
    </location>
</feature>
<name>A0A852P8I1_9PASS</name>
<feature type="transmembrane region" description="Helical" evidence="2">
    <location>
        <begin position="309"/>
        <end position="332"/>
    </location>
</feature>
<keyword evidence="2" id="KW-0472">Membrane</keyword>
<evidence type="ECO:0000313" key="4">
    <source>
        <dbReference type="Proteomes" id="UP000658642"/>
    </source>
</evidence>
<comment type="caution">
    <text evidence="3">The sequence shown here is derived from an EMBL/GenBank/DDBJ whole genome shotgun (WGS) entry which is preliminary data.</text>
</comment>
<feature type="transmembrane region" description="Helical" evidence="2">
    <location>
        <begin position="98"/>
        <end position="116"/>
    </location>
</feature>
<feature type="transmembrane region" description="Helical" evidence="2">
    <location>
        <begin position="185"/>
        <end position="205"/>
    </location>
</feature>
<dbReference type="GO" id="GO:0016020">
    <property type="term" value="C:membrane"/>
    <property type="evidence" value="ECO:0007669"/>
    <property type="project" value="UniProtKB-SubCell"/>
</dbReference>
<dbReference type="PANTHER" id="PTHR20765:SF1">
    <property type="entry name" value="EQUILIBRATIVE NUCLEOBASE TRANSPORTER 1"/>
    <property type="match status" value="1"/>
</dbReference>
<dbReference type="InterPro" id="IPR036259">
    <property type="entry name" value="MFS_trans_sf"/>
</dbReference>
<dbReference type="PANTHER" id="PTHR20765">
    <property type="entry name" value="SOLUTE CARRIER FAMILY 43 MEMBER 3-RELATED"/>
    <property type="match status" value="1"/>
</dbReference>
<feature type="transmembrane region" description="Helical" evidence="2">
    <location>
        <begin position="418"/>
        <end position="440"/>
    </location>
</feature>
<gene>
    <name evidence="3" type="primary">Slc43a3</name>
    <name evidence="3" type="ORF">ATRCLA_R08628</name>
</gene>
<reference evidence="3" key="1">
    <citation type="submission" date="2020-02" db="EMBL/GenBank/DDBJ databases">
        <title>Bird 10,000 Genomes (B10K) Project - Family phase.</title>
        <authorList>
            <person name="Zhang G."/>
        </authorList>
    </citation>
    <scope>NUCLEOTIDE SEQUENCE</scope>
    <source>
        <strain evidence="3">B10K-DU-029-61</strain>
        <tissue evidence="3">Blood</tissue>
    </source>
</reference>
<feature type="non-terminal residue" evidence="3">
    <location>
        <position position="453"/>
    </location>
</feature>
<protein>
    <submittedName>
        <fullName evidence="3">S43A3 protein</fullName>
    </submittedName>
</protein>
<dbReference type="AlphaFoldDB" id="A0A852P8I1"/>
<organism evidence="3 4">
    <name type="scientific">Atrichornis clamosus</name>
    <dbReference type="NCBI Taxonomy" id="449594"/>
    <lineage>
        <taxon>Eukaryota</taxon>
        <taxon>Metazoa</taxon>
        <taxon>Chordata</taxon>
        <taxon>Craniata</taxon>
        <taxon>Vertebrata</taxon>
        <taxon>Euteleostomi</taxon>
        <taxon>Archelosauria</taxon>
        <taxon>Archosauria</taxon>
        <taxon>Dinosauria</taxon>
        <taxon>Saurischia</taxon>
        <taxon>Theropoda</taxon>
        <taxon>Coelurosauria</taxon>
        <taxon>Aves</taxon>
        <taxon>Neognathae</taxon>
        <taxon>Neoaves</taxon>
        <taxon>Telluraves</taxon>
        <taxon>Australaves</taxon>
        <taxon>Passeriformes</taxon>
        <taxon>Menuridae</taxon>
        <taxon>Atrichornis</taxon>
    </lineage>
</organism>
<feature type="transmembrane region" description="Helical" evidence="2">
    <location>
        <begin position="122"/>
        <end position="144"/>
    </location>
</feature>
<dbReference type="Gene3D" id="1.20.1250.20">
    <property type="entry name" value="MFS general substrate transporter like domains"/>
    <property type="match status" value="1"/>
</dbReference>
<feature type="transmembrane region" description="Helical" evidence="2">
    <location>
        <begin position="269"/>
        <end position="289"/>
    </location>
</feature>
<keyword evidence="2" id="KW-0812">Transmembrane</keyword>
<dbReference type="EMBL" id="WBMZ01009852">
    <property type="protein sequence ID" value="NXY20703.1"/>
    <property type="molecule type" value="Genomic_DNA"/>
</dbReference>
<feature type="non-terminal residue" evidence="3">
    <location>
        <position position="1"/>
    </location>
</feature>
<evidence type="ECO:0000256" key="2">
    <source>
        <dbReference type="SAM" id="Phobius"/>
    </source>
</evidence>
<proteinExistence type="predicted"/>
<sequence>GGAGLAKRLGTLLSGLLECGAFCGIIFGWASLVFVLKDLGYFEELCQPSATPGPNLTLGSDCSGQDEQFSLVFTIGSFMNNFMTFPMGVIFDRFGTTAARLIAISLYTGGTLLVAFSTPELAVLLFPAMSMLSVGGILLILTNMQVGNLFGKYRSIIITLYNGAFDSSSAIFLIVKLLYEQGLSLRAMFLFLAACSAWHLLRTLFLMPRTRIPYPLPPTYNYGQVKGRGHTGRGHVPQQGRVCPYVPCPDTRAGGAPPRTSFRACACSWLFAWHVAWLSVMQLRHYLFIGTLNPQLEHLARGDHKLVSTYTNAFAFTQLCGVLCAPWNGLILDRHKRGRGPRPEGNWALAALADLRSAVLSLVVTVAQCLLFSVFAAVPVLPVQFGTFVLQVISRSFLYGGNAAFLAIAFPPQHFGKLYGLAMALSALVALLQYPCVALVQGPLQGDPFYVSV</sequence>
<dbReference type="Pfam" id="PF07690">
    <property type="entry name" value="MFS_1"/>
    <property type="match status" value="1"/>
</dbReference>
<feature type="transmembrane region" description="Helical" evidence="2">
    <location>
        <begin position="12"/>
        <end position="35"/>
    </location>
</feature>
<feature type="transmembrane region" description="Helical" evidence="2">
    <location>
        <begin position="359"/>
        <end position="382"/>
    </location>
</feature>
<comment type="subcellular location">
    <subcellularLocation>
        <location evidence="1">Membrane</location>
        <topology evidence="1">Multi-pass membrane protein</topology>
    </subcellularLocation>
</comment>
<keyword evidence="2" id="KW-1133">Transmembrane helix</keyword>
<dbReference type="OrthoDB" id="330047at2759"/>
<feature type="transmembrane region" description="Helical" evidence="2">
    <location>
        <begin position="388"/>
        <end position="411"/>
    </location>
</feature>
<dbReference type="GO" id="GO:0022857">
    <property type="term" value="F:transmembrane transporter activity"/>
    <property type="evidence" value="ECO:0007669"/>
    <property type="project" value="InterPro"/>
</dbReference>
<feature type="transmembrane region" description="Helical" evidence="2">
    <location>
        <begin position="156"/>
        <end position="179"/>
    </location>
</feature>
<dbReference type="InterPro" id="IPR011701">
    <property type="entry name" value="MFS"/>
</dbReference>
<evidence type="ECO:0000256" key="1">
    <source>
        <dbReference type="ARBA" id="ARBA00004141"/>
    </source>
</evidence>
<accession>A0A852P8I1</accession>
<dbReference type="InterPro" id="IPR027197">
    <property type="entry name" value="SLC43A3"/>
</dbReference>
<keyword evidence="4" id="KW-1185">Reference proteome</keyword>